<dbReference type="Proteomes" id="UP000029120">
    <property type="component" value="Chromosome 2"/>
</dbReference>
<feature type="region of interest" description="Disordered" evidence="1">
    <location>
        <begin position="264"/>
        <end position="287"/>
    </location>
</feature>
<name>A0A087HFH9_ARAAL</name>
<keyword evidence="4" id="KW-1185">Reference proteome</keyword>
<dbReference type="PANTHER" id="PTHR21477">
    <property type="entry name" value="ZGC:172139"/>
    <property type="match status" value="1"/>
</dbReference>
<dbReference type="eggNOG" id="ENOG502QRNR">
    <property type="taxonomic scope" value="Eukaryota"/>
</dbReference>
<dbReference type="OrthoDB" id="1641131at2759"/>
<dbReference type="Gramene" id="KFK40881">
    <property type="protein sequence ID" value="KFK40881"/>
    <property type="gene ID" value="AALP_AA2G054400"/>
</dbReference>
<proteinExistence type="predicted"/>
<dbReference type="InterPro" id="IPR019141">
    <property type="entry name" value="DUF2045"/>
</dbReference>
<keyword evidence="2" id="KW-0472">Membrane</keyword>
<dbReference type="EMBL" id="CM002870">
    <property type="protein sequence ID" value="KFK40881.1"/>
    <property type="molecule type" value="Genomic_DNA"/>
</dbReference>
<evidence type="ECO:0008006" key="5">
    <source>
        <dbReference type="Google" id="ProtNLM"/>
    </source>
</evidence>
<evidence type="ECO:0000256" key="2">
    <source>
        <dbReference type="SAM" id="Phobius"/>
    </source>
</evidence>
<gene>
    <name evidence="3" type="ordered locus">AALP_Aa2g054400</name>
</gene>
<keyword evidence="2" id="KW-1133">Transmembrane helix</keyword>
<dbReference type="OMA" id="FAEMVID"/>
<evidence type="ECO:0000256" key="1">
    <source>
        <dbReference type="SAM" id="MobiDB-lite"/>
    </source>
</evidence>
<dbReference type="AlphaFoldDB" id="A0A087HFH9"/>
<reference evidence="4" key="1">
    <citation type="journal article" date="2015" name="Nat. Plants">
        <title>Genome expansion of Arabis alpina linked with retrotransposition and reduced symmetric DNA methylation.</title>
        <authorList>
            <person name="Willing E.M."/>
            <person name="Rawat V."/>
            <person name="Mandakova T."/>
            <person name="Maumus F."/>
            <person name="James G.V."/>
            <person name="Nordstroem K.J."/>
            <person name="Becker C."/>
            <person name="Warthmann N."/>
            <person name="Chica C."/>
            <person name="Szarzynska B."/>
            <person name="Zytnicki M."/>
            <person name="Albani M.C."/>
            <person name="Kiefer C."/>
            <person name="Bergonzi S."/>
            <person name="Castaings L."/>
            <person name="Mateos J.L."/>
            <person name="Berns M.C."/>
            <person name="Bujdoso N."/>
            <person name="Piofczyk T."/>
            <person name="de Lorenzo L."/>
            <person name="Barrero-Sicilia C."/>
            <person name="Mateos I."/>
            <person name="Piednoel M."/>
            <person name="Hagmann J."/>
            <person name="Chen-Min-Tao R."/>
            <person name="Iglesias-Fernandez R."/>
            <person name="Schuster S.C."/>
            <person name="Alonso-Blanco C."/>
            <person name="Roudier F."/>
            <person name="Carbonero P."/>
            <person name="Paz-Ares J."/>
            <person name="Davis S.J."/>
            <person name="Pecinka A."/>
            <person name="Quesneville H."/>
            <person name="Colot V."/>
            <person name="Lysak M.A."/>
            <person name="Weigel D."/>
            <person name="Coupland G."/>
            <person name="Schneeberger K."/>
        </authorList>
    </citation>
    <scope>NUCLEOTIDE SEQUENCE [LARGE SCALE GENOMIC DNA]</scope>
    <source>
        <strain evidence="4">cv. Pajares</strain>
    </source>
</reference>
<sequence>MDLVRLREIGSISPQRRRKWLILMAVFGVSGYGVYKVYTCPYIARKRKRLMKLLGGIVSFAEMVIDSAETISIVSRDLKEFLESESDEIPNSLKQLAKMSKSKEFTDSLARVSEAVTIGIFRGYNLDQEVDSGIRSNSSVVDRVFSEEGTGFVSVVVGSFAKNLVLGFYEIQSGNNSDSSEATVPRWMSLLCDDKCRELLADCIERFASSAVSVYIEKTVGINTYDQIFSGLTNPKHRDRARDVLVSVCNGALETFMRTSHQVFTSEKSDTGEETERKSSSNRQDSANGWAEALTTTLAVPSNRKFMFDVTGRVTLETMRSIIEFVILKTSQSFRRSVDVIHEEVTERGRQVVGYVGAKSSVIITFCLAVYLHIVNRCVRGSPLCLNQHF</sequence>
<organism evidence="3 4">
    <name type="scientific">Arabis alpina</name>
    <name type="common">Alpine rock-cress</name>
    <dbReference type="NCBI Taxonomy" id="50452"/>
    <lineage>
        <taxon>Eukaryota</taxon>
        <taxon>Viridiplantae</taxon>
        <taxon>Streptophyta</taxon>
        <taxon>Embryophyta</taxon>
        <taxon>Tracheophyta</taxon>
        <taxon>Spermatophyta</taxon>
        <taxon>Magnoliopsida</taxon>
        <taxon>eudicotyledons</taxon>
        <taxon>Gunneridae</taxon>
        <taxon>Pentapetalae</taxon>
        <taxon>rosids</taxon>
        <taxon>malvids</taxon>
        <taxon>Brassicales</taxon>
        <taxon>Brassicaceae</taxon>
        <taxon>Arabideae</taxon>
        <taxon>Arabis</taxon>
    </lineage>
</organism>
<feature type="transmembrane region" description="Helical" evidence="2">
    <location>
        <begin position="20"/>
        <end position="38"/>
    </location>
</feature>
<dbReference type="PANTHER" id="PTHR21477:SF27">
    <property type="entry name" value="CF9 PROTEIN"/>
    <property type="match status" value="1"/>
</dbReference>
<evidence type="ECO:0000313" key="3">
    <source>
        <dbReference type="EMBL" id="KFK40881.1"/>
    </source>
</evidence>
<feature type="compositionally biased region" description="Basic and acidic residues" evidence="1">
    <location>
        <begin position="267"/>
        <end position="279"/>
    </location>
</feature>
<keyword evidence="2" id="KW-0812">Transmembrane</keyword>
<evidence type="ECO:0000313" key="4">
    <source>
        <dbReference type="Proteomes" id="UP000029120"/>
    </source>
</evidence>
<protein>
    <recommendedName>
        <fullName evidence="5">Protein PHLOEM PROTEIN 2-LIKE A10</fullName>
    </recommendedName>
</protein>
<accession>A0A087HFH9</accession>